<proteinExistence type="predicted"/>
<gene>
    <name evidence="2" type="ORF">EYF80_033548</name>
</gene>
<feature type="region of interest" description="Disordered" evidence="1">
    <location>
        <begin position="51"/>
        <end position="74"/>
    </location>
</feature>
<organism evidence="2 3">
    <name type="scientific">Liparis tanakae</name>
    <name type="common">Tanaka's snailfish</name>
    <dbReference type="NCBI Taxonomy" id="230148"/>
    <lineage>
        <taxon>Eukaryota</taxon>
        <taxon>Metazoa</taxon>
        <taxon>Chordata</taxon>
        <taxon>Craniata</taxon>
        <taxon>Vertebrata</taxon>
        <taxon>Euteleostomi</taxon>
        <taxon>Actinopterygii</taxon>
        <taxon>Neopterygii</taxon>
        <taxon>Teleostei</taxon>
        <taxon>Neoteleostei</taxon>
        <taxon>Acanthomorphata</taxon>
        <taxon>Eupercaria</taxon>
        <taxon>Perciformes</taxon>
        <taxon>Cottioidei</taxon>
        <taxon>Cottales</taxon>
        <taxon>Liparidae</taxon>
        <taxon>Liparis</taxon>
    </lineage>
</organism>
<evidence type="ECO:0000313" key="3">
    <source>
        <dbReference type="Proteomes" id="UP000314294"/>
    </source>
</evidence>
<keyword evidence="3" id="KW-1185">Reference proteome</keyword>
<evidence type="ECO:0000313" key="2">
    <source>
        <dbReference type="EMBL" id="TNN56255.1"/>
    </source>
</evidence>
<comment type="caution">
    <text evidence="2">The sequence shown here is derived from an EMBL/GenBank/DDBJ whole genome shotgun (WGS) entry which is preliminary data.</text>
</comment>
<evidence type="ECO:0000256" key="1">
    <source>
        <dbReference type="SAM" id="MobiDB-lite"/>
    </source>
</evidence>
<sequence>MDPTPPVFLPEGDNPPIPCGEALWLRAERHIATQILPGILTCPARLYPQTPHTGLSRRPVPRSAVKPAGARRERSAARVGHLRVLKEVDEGRGLRKPQFPLGRLSLGCHGLLLQSHHVISNTLQPQGLQQVLRNAWRAFDIHLDSRMN</sequence>
<reference evidence="2 3" key="1">
    <citation type="submission" date="2019-03" db="EMBL/GenBank/DDBJ databases">
        <title>First draft genome of Liparis tanakae, snailfish: a comprehensive survey of snailfish specific genes.</title>
        <authorList>
            <person name="Kim W."/>
            <person name="Song I."/>
            <person name="Jeong J.-H."/>
            <person name="Kim D."/>
            <person name="Kim S."/>
            <person name="Ryu S."/>
            <person name="Song J.Y."/>
            <person name="Lee S.K."/>
        </authorList>
    </citation>
    <scope>NUCLEOTIDE SEQUENCE [LARGE SCALE GENOMIC DNA]</scope>
    <source>
        <tissue evidence="2">Muscle</tissue>
    </source>
</reference>
<protein>
    <submittedName>
        <fullName evidence="2">Uncharacterized protein</fullName>
    </submittedName>
</protein>
<name>A0A4Z2GT28_9TELE</name>
<dbReference type="Proteomes" id="UP000314294">
    <property type="component" value="Unassembled WGS sequence"/>
</dbReference>
<accession>A0A4Z2GT28</accession>
<dbReference type="EMBL" id="SRLO01000433">
    <property type="protein sequence ID" value="TNN56255.1"/>
    <property type="molecule type" value="Genomic_DNA"/>
</dbReference>
<dbReference type="AlphaFoldDB" id="A0A4Z2GT28"/>